<dbReference type="EMBL" id="FQWD01000009">
    <property type="protein sequence ID" value="SHH35543.1"/>
    <property type="molecule type" value="Genomic_DNA"/>
</dbReference>
<dbReference type="AlphaFoldDB" id="A0A1M5SCB6"/>
<dbReference type="Gene3D" id="3.40.50.300">
    <property type="entry name" value="P-loop containing nucleotide triphosphate hydrolases"/>
    <property type="match status" value="1"/>
</dbReference>
<dbReference type="SUPFAM" id="SSF52540">
    <property type="entry name" value="P-loop containing nucleoside triphosphate hydrolases"/>
    <property type="match status" value="2"/>
</dbReference>
<dbReference type="Gene3D" id="2.30.30.930">
    <property type="match status" value="1"/>
</dbReference>
<dbReference type="Pfam" id="PF00271">
    <property type="entry name" value="Helicase_C"/>
    <property type="match status" value="1"/>
</dbReference>
<dbReference type="InterPro" id="IPR001650">
    <property type="entry name" value="Helicase_C-like"/>
</dbReference>
<evidence type="ECO:0000256" key="7">
    <source>
        <dbReference type="ARBA" id="ARBA00023159"/>
    </source>
</evidence>
<evidence type="ECO:0000259" key="11">
    <source>
        <dbReference type="PROSITE" id="PS51194"/>
    </source>
</evidence>
<dbReference type="SMART" id="SM00490">
    <property type="entry name" value="HELICc"/>
    <property type="match status" value="1"/>
</dbReference>
<keyword evidence="2 9" id="KW-0378">Hydrolase</keyword>
<dbReference type="InterPro" id="IPR022737">
    <property type="entry name" value="RapA_C"/>
</dbReference>
<evidence type="ECO:0000256" key="9">
    <source>
        <dbReference type="HAMAP-Rule" id="MF_01821"/>
    </source>
</evidence>
<keyword evidence="5 9" id="KW-0805">Transcription regulation</keyword>
<dbReference type="InterPro" id="IPR057342">
    <property type="entry name" value="DEXDc_RapA"/>
</dbReference>
<dbReference type="CDD" id="cd18793">
    <property type="entry name" value="SF2_C_SNF"/>
    <property type="match status" value="1"/>
</dbReference>
<dbReference type="PROSITE" id="PS51194">
    <property type="entry name" value="HELICASE_CTER"/>
    <property type="match status" value="1"/>
</dbReference>
<dbReference type="EC" id="3.6.4.-" evidence="9"/>
<keyword evidence="4 9" id="KW-0067">ATP-binding</keyword>
<dbReference type="GO" id="GO:0004386">
    <property type="term" value="F:helicase activity"/>
    <property type="evidence" value="ECO:0007669"/>
    <property type="project" value="UniProtKB-UniRule"/>
</dbReference>
<evidence type="ECO:0000256" key="4">
    <source>
        <dbReference type="ARBA" id="ARBA00022840"/>
    </source>
</evidence>
<dbReference type="Pfam" id="PF12137">
    <property type="entry name" value="RapA_C"/>
    <property type="match status" value="1"/>
</dbReference>
<evidence type="ECO:0000259" key="10">
    <source>
        <dbReference type="PROSITE" id="PS51192"/>
    </source>
</evidence>
<dbReference type="HAMAP" id="MF_01821">
    <property type="entry name" value="Helicase_RapA"/>
    <property type="match status" value="1"/>
</dbReference>
<dbReference type="GO" id="GO:0005524">
    <property type="term" value="F:ATP binding"/>
    <property type="evidence" value="ECO:0007669"/>
    <property type="project" value="UniProtKB-UniRule"/>
</dbReference>
<dbReference type="SMART" id="SM00487">
    <property type="entry name" value="DEXDc"/>
    <property type="match status" value="1"/>
</dbReference>
<comment type="similarity">
    <text evidence="9">Belongs to the SNF2/RAD54 helicase family. RapA subfamily.</text>
</comment>
<name>A0A1M5SCB6_9ALTE</name>
<dbReference type="InterPro" id="IPR014001">
    <property type="entry name" value="Helicase_ATP-bd"/>
</dbReference>
<proteinExistence type="inferred from homology"/>
<feature type="binding site" evidence="9">
    <location>
        <begin position="180"/>
        <end position="187"/>
    </location>
    <ligand>
        <name>ATP</name>
        <dbReference type="ChEBI" id="CHEBI:30616"/>
    </ligand>
</feature>
<dbReference type="InterPro" id="IPR040766">
    <property type="entry name" value="Tudor_2_RapA"/>
</dbReference>
<dbReference type="InterPro" id="IPR049730">
    <property type="entry name" value="SNF2/RAD54-like_C"/>
</dbReference>
<dbReference type="Pfam" id="PF18337">
    <property type="entry name" value="Tudor_RapA"/>
    <property type="match status" value="1"/>
</dbReference>
<dbReference type="STRING" id="634436.SAMN05216361_4365"/>
<feature type="short sequence motif" description="DEAH box" evidence="9">
    <location>
        <begin position="285"/>
        <end position="288"/>
    </location>
</feature>
<feature type="domain" description="Helicase ATP-binding" evidence="10">
    <location>
        <begin position="167"/>
        <end position="339"/>
    </location>
</feature>
<dbReference type="NCBIfam" id="NF003426">
    <property type="entry name" value="PRK04914.1"/>
    <property type="match status" value="1"/>
</dbReference>
<evidence type="ECO:0000313" key="12">
    <source>
        <dbReference type="EMBL" id="SHH35543.1"/>
    </source>
</evidence>
<dbReference type="CDD" id="cd18011">
    <property type="entry name" value="DEXDc_RapA"/>
    <property type="match status" value="1"/>
</dbReference>
<dbReference type="Gene3D" id="6.10.140.1500">
    <property type="match status" value="1"/>
</dbReference>
<sequence length="942" mass="105451">MSSDTQYAIGQRWLSNTETDLGLGAIIRVDFRSIEVLYPATGESRIYTKDNAPLTRLVFTPGETVKSQEGWSMCVDTVSEQQGVLIYQGLREDTKQSVTLAEPNLDHHIRLNQPEKRLFNYQFDHPNWFDVREASLSSQHQHAQSDTIGMVGARIELIPHQLHIASEVGRRHAPRVLLADEVGLGKTIEAALIIHQQIQTGRAGRVLIIVPDTLIHQWLVEMLRRVNLAFAIYDESRCVALEESEEGSNPFDNDQLILCGLNWLTQHPKRQQQIQQTSWDLMVVDEAHHLAWSADAPSEEYQLVEQLAQATPGVLLLTATPDQLGHESHFARLRLLDPARFYDYATFLEEESQYAALADAVAPLIDGEPLTDDAYKALQALAPEIVSQFDDVNDTASRDALLHQLIDCHGTGRLLFRNRRAAIEGFPARQLHSYALPRPNCYPVDAIDSLSSALFPERQPGLTEQWLNEDPRVSWLLEFLPTVKPAKVLLICASAATAQQLAETIRVKTGIRQAVFHEGMSIVDRDKAAHYFADPEDGAQILLCSEIGSEGRNFQFAHHLVLFDLPLTPDLLEQRIGRLDRIGQTQDVQIHVPVIEHSAQAVLLKWYHEGLNAFEQTCPTGGKVYENVEEMLITACLMPDDSALINTLVSQSHTLNNELKAKLDAGRDKLLELNAAGVGRVDSLLEQIIARDSAADLPKLAGRLFDSIGIAQEEKGQDCFILRPTESMIGHLPGLDPEGMTVTYRRRTATTLENVHFLTWDHPLIHNAIELVLTDVHGKSSVGFIAEKEQPKGAYFVETLFVLSGKAPAKLQLERFLPPTPIRLCLDVKGQHTELLNQSLRPVGRKIAQQLIQALTPQLQQQLERARDQAHQHANHILQDALQRMQQSLGSEAQRLKDLQKQNPAIRDSEIAFIEQQIAALTDVLQNCDVQLDAVRILVNNP</sequence>
<feature type="domain" description="Helicase C-terminal" evidence="11">
    <location>
        <begin position="475"/>
        <end position="626"/>
    </location>
</feature>
<dbReference type="PROSITE" id="PS51192">
    <property type="entry name" value="HELICASE_ATP_BIND_1"/>
    <property type="match status" value="1"/>
</dbReference>
<dbReference type="Gene3D" id="6.10.140.2230">
    <property type="match status" value="1"/>
</dbReference>
<evidence type="ECO:0000256" key="8">
    <source>
        <dbReference type="ARBA" id="ARBA00023163"/>
    </source>
</evidence>
<dbReference type="Gene3D" id="2.30.30.140">
    <property type="match status" value="1"/>
</dbReference>
<dbReference type="PANTHER" id="PTHR45766:SF6">
    <property type="entry name" value="SWI_SNF-RELATED MATRIX-ASSOCIATED ACTIN-DEPENDENT REGULATOR OF CHROMATIN SUBFAMILY A-LIKE PROTEIN 1"/>
    <property type="match status" value="1"/>
</dbReference>
<organism evidence="12 13">
    <name type="scientific">Marisediminitalea aggregata</name>
    <dbReference type="NCBI Taxonomy" id="634436"/>
    <lineage>
        <taxon>Bacteria</taxon>
        <taxon>Pseudomonadati</taxon>
        <taxon>Pseudomonadota</taxon>
        <taxon>Gammaproteobacteria</taxon>
        <taxon>Alteromonadales</taxon>
        <taxon>Alteromonadaceae</taxon>
        <taxon>Marisediminitalea</taxon>
    </lineage>
</organism>
<evidence type="ECO:0000313" key="13">
    <source>
        <dbReference type="Proteomes" id="UP000184520"/>
    </source>
</evidence>
<keyword evidence="3 9" id="KW-0347">Helicase</keyword>
<accession>A0A1M5SCB6</accession>
<dbReference type="Pfam" id="PF18339">
    <property type="entry name" value="Tudor_1_RapA"/>
    <property type="match status" value="1"/>
</dbReference>
<keyword evidence="8 9" id="KW-0804">Transcription</keyword>
<dbReference type="GO" id="GO:0016817">
    <property type="term" value="F:hydrolase activity, acting on acid anhydrides"/>
    <property type="evidence" value="ECO:0007669"/>
    <property type="project" value="InterPro"/>
</dbReference>
<dbReference type="GO" id="GO:0006355">
    <property type="term" value="P:regulation of DNA-templated transcription"/>
    <property type="evidence" value="ECO:0007669"/>
    <property type="project" value="UniProtKB-UniRule"/>
</dbReference>
<dbReference type="Gene3D" id="3.40.50.10810">
    <property type="entry name" value="Tandem AAA-ATPase domain"/>
    <property type="match status" value="1"/>
</dbReference>
<keyword evidence="13" id="KW-1185">Reference proteome</keyword>
<gene>
    <name evidence="9" type="primary">rapA</name>
    <name evidence="12" type="ORF">SAMN05216361_4365</name>
</gene>
<dbReference type="Gene3D" id="3.30.360.80">
    <property type="match status" value="1"/>
</dbReference>
<keyword evidence="7 9" id="KW-0010">Activator</keyword>
<dbReference type="InterPro" id="IPR027417">
    <property type="entry name" value="P-loop_NTPase"/>
</dbReference>
<evidence type="ECO:0000256" key="3">
    <source>
        <dbReference type="ARBA" id="ARBA00022806"/>
    </source>
</evidence>
<dbReference type="OrthoDB" id="9814088at2"/>
<dbReference type="Proteomes" id="UP000184520">
    <property type="component" value="Unassembled WGS sequence"/>
</dbReference>
<evidence type="ECO:0000256" key="5">
    <source>
        <dbReference type="ARBA" id="ARBA00023015"/>
    </source>
</evidence>
<evidence type="ECO:0000256" key="1">
    <source>
        <dbReference type="ARBA" id="ARBA00022741"/>
    </source>
</evidence>
<dbReference type="Pfam" id="PF00176">
    <property type="entry name" value="SNF2-rel_dom"/>
    <property type="match status" value="1"/>
</dbReference>
<dbReference type="InterPro" id="IPR023949">
    <property type="entry name" value="Helicase_RapA"/>
</dbReference>
<dbReference type="RefSeq" id="WP_073325285.1">
    <property type="nucleotide sequence ID" value="NZ_FQWD01000009.1"/>
</dbReference>
<evidence type="ECO:0000256" key="2">
    <source>
        <dbReference type="ARBA" id="ARBA00022801"/>
    </source>
</evidence>
<keyword evidence="1 9" id="KW-0547">Nucleotide-binding</keyword>
<dbReference type="GO" id="GO:0003677">
    <property type="term" value="F:DNA binding"/>
    <property type="evidence" value="ECO:0007669"/>
    <property type="project" value="UniProtKB-KW"/>
</dbReference>
<comment type="subunit">
    <text evidence="9">Interacts with the RNAP. Has a higher affinity for the core RNAP than for the holoenzyme. Its ATPase activity is stimulated by binding to RNAP.</text>
</comment>
<protein>
    <recommendedName>
        <fullName evidence="9">RNA polymerase-associated protein RapA</fullName>
        <ecNumber evidence="9">3.6.4.-</ecNumber>
    </recommendedName>
    <alternativeName>
        <fullName evidence="9">ATP-dependent helicase HepA</fullName>
    </alternativeName>
</protein>
<keyword evidence="6 9" id="KW-0238">DNA-binding</keyword>
<comment type="function">
    <text evidence="9">Transcription regulator that activates transcription by stimulating RNA polymerase (RNAP) recycling in case of stress conditions such as supercoiled DNA or high salt concentrations. Probably acts by releasing the RNAP, when it is trapped or immobilized on tightly supercoiled DNA. Does not activate transcription on linear DNA. Probably not involved in DNA repair.</text>
</comment>
<dbReference type="InterPro" id="IPR000330">
    <property type="entry name" value="SNF2_N"/>
</dbReference>
<dbReference type="InterPro" id="IPR040765">
    <property type="entry name" value="Tudor_1_RapA"/>
</dbReference>
<evidence type="ECO:0000256" key="6">
    <source>
        <dbReference type="ARBA" id="ARBA00023125"/>
    </source>
</evidence>
<dbReference type="InterPro" id="IPR038718">
    <property type="entry name" value="SNF2-like_sf"/>
</dbReference>
<reference evidence="13" key="1">
    <citation type="submission" date="2016-11" db="EMBL/GenBank/DDBJ databases">
        <authorList>
            <person name="Varghese N."/>
            <person name="Submissions S."/>
        </authorList>
    </citation>
    <scope>NUCLEOTIDE SEQUENCE [LARGE SCALE GENOMIC DNA]</scope>
    <source>
        <strain evidence="13">CGMCC 1.8995</strain>
    </source>
</reference>
<dbReference type="PANTHER" id="PTHR45766">
    <property type="entry name" value="DNA ANNEALING HELICASE AND ENDONUCLEASE ZRANB3 FAMILY MEMBER"/>
    <property type="match status" value="1"/>
</dbReference>